<sequence length="253" mass="29437">MNINSDINILGGLPDWNLINVFLKEDIKSIQSSKEEINSYTAIKTDKSVKRFKKAITGTLLNFNNDNVRLLFRSLIETKGVNSDLLIFLFWNASVNNELLHYLNEKVFFPALYTGRISIKNDEVTACIKELKSSENDLQGWSESTITTTASKYLTLLKKFGLMEGSINKIINHPYLSDEMFVVYIYWLIISSNMPNLLKSKWLPYSFTEFQPFLDRLMQKKFFKYFNVIYIGDNLNVEPLITYEKLYDSIHKS</sequence>
<reference evidence="1" key="1">
    <citation type="submission" date="2019-03" db="EMBL/GenBank/DDBJ databases">
        <title>Single cell metagenomics reveals metabolic interactions within the superorganism composed of flagellate Streblomastix strix and complex community of Bacteroidetes bacteria on its surface.</title>
        <authorList>
            <person name="Treitli S.C."/>
            <person name="Kolisko M."/>
            <person name="Husnik F."/>
            <person name="Keeling P."/>
            <person name="Hampl V."/>
        </authorList>
    </citation>
    <scope>NUCLEOTIDE SEQUENCE</scope>
    <source>
        <strain evidence="1">STM</strain>
    </source>
</reference>
<dbReference type="EMBL" id="SNRY01000071">
    <property type="protein sequence ID" value="KAA6348340.1"/>
    <property type="molecule type" value="Genomic_DNA"/>
</dbReference>
<dbReference type="InterPro" id="IPR023137">
    <property type="entry name" value="BrxA_sf"/>
</dbReference>
<dbReference type="Gene3D" id="1.10.3540.10">
    <property type="entry name" value="uncharacterized protein from magnetospirillum magneticum domain"/>
    <property type="match status" value="1"/>
</dbReference>
<proteinExistence type="predicted"/>
<protein>
    <recommendedName>
        <fullName evidence="2">DUF1819 domain-containing protein</fullName>
    </recommendedName>
</protein>
<dbReference type="InterPro" id="IPR014948">
    <property type="entry name" value="BrxA"/>
</dbReference>
<comment type="caution">
    <text evidence="1">The sequence shown here is derived from an EMBL/GenBank/DDBJ whole genome shotgun (WGS) entry which is preliminary data.</text>
</comment>
<organism evidence="1">
    <name type="scientific">termite gut metagenome</name>
    <dbReference type="NCBI Taxonomy" id="433724"/>
    <lineage>
        <taxon>unclassified sequences</taxon>
        <taxon>metagenomes</taxon>
        <taxon>organismal metagenomes</taxon>
    </lineage>
</organism>
<name>A0A5J4SSV3_9ZZZZ</name>
<accession>A0A5J4SSV3</accession>
<gene>
    <name evidence="1" type="ORF">EZS27_004230</name>
</gene>
<evidence type="ECO:0008006" key="2">
    <source>
        <dbReference type="Google" id="ProtNLM"/>
    </source>
</evidence>
<dbReference type="Pfam" id="PF08849">
    <property type="entry name" value="BrxA"/>
    <property type="match status" value="1"/>
</dbReference>
<dbReference type="AlphaFoldDB" id="A0A5J4SSV3"/>
<evidence type="ECO:0000313" key="1">
    <source>
        <dbReference type="EMBL" id="KAA6348340.1"/>
    </source>
</evidence>